<protein>
    <recommendedName>
        <fullName evidence="4">Primosomal protein N' (Replication factor Y)-superfamily II helicase</fullName>
    </recommendedName>
</protein>
<dbReference type="EMBL" id="FTOT01000004">
    <property type="protein sequence ID" value="SIT00849.1"/>
    <property type="molecule type" value="Genomic_DNA"/>
</dbReference>
<organism evidence="2 3">
    <name type="scientific">Gemmobacter megaterium</name>
    <dbReference type="NCBI Taxonomy" id="1086013"/>
    <lineage>
        <taxon>Bacteria</taxon>
        <taxon>Pseudomonadati</taxon>
        <taxon>Pseudomonadota</taxon>
        <taxon>Alphaproteobacteria</taxon>
        <taxon>Rhodobacterales</taxon>
        <taxon>Paracoccaceae</taxon>
        <taxon>Gemmobacter</taxon>
    </lineage>
</organism>
<accession>A0A1N7NRH4</accession>
<evidence type="ECO:0000313" key="3">
    <source>
        <dbReference type="Proteomes" id="UP000186141"/>
    </source>
</evidence>
<evidence type="ECO:0000256" key="1">
    <source>
        <dbReference type="SAM" id="Phobius"/>
    </source>
</evidence>
<name>A0A1N7NRH4_9RHOB</name>
<dbReference type="PANTHER" id="PTHR37826:SF3">
    <property type="entry name" value="J DOMAIN-CONTAINING PROTEIN"/>
    <property type="match status" value="1"/>
</dbReference>
<dbReference type="Proteomes" id="UP000186141">
    <property type="component" value="Unassembled WGS sequence"/>
</dbReference>
<keyword evidence="3" id="KW-1185">Reference proteome</keyword>
<dbReference type="AlphaFoldDB" id="A0A1N7NRH4"/>
<dbReference type="OrthoDB" id="3182597at2"/>
<keyword evidence="1" id="KW-1133">Transmembrane helix</keyword>
<dbReference type="RefSeq" id="WP_076531269.1">
    <property type="nucleotide sequence ID" value="NZ_BMEH01000004.1"/>
</dbReference>
<dbReference type="PANTHER" id="PTHR37826">
    <property type="entry name" value="FLOTILLIN BAND_7_5 DOMAIN PROTEIN"/>
    <property type="match status" value="1"/>
</dbReference>
<evidence type="ECO:0000313" key="2">
    <source>
        <dbReference type="EMBL" id="SIT00849.1"/>
    </source>
</evidence>
<proteinExistence type="predicted"/>
<keyword evidence="1" id="KW-0812">Transmembrane</keyword>
<dbReference type="STRING" id="1086013.SAMN05421774_10481"/>
<reference evidence="2 3" key="1">
    <citation type="submission" date="2017-01" db="EMBL/GenBank/DDBJ databases">
        <authorList>
            <person name="Mah S.A."/>
            <person name="Swanson W.J."/>
            <person name="Moy G.W."/>
            <person name="Vacquier V.D."/>
        </authorList>
    </citation>
    <scope>NUCLEOTIDE SEQUENCE [LARGE SCALE GENOMIC DNA]</scope>
    <source>
        <strain evidence="2 3">DSM 26375</strain>
    </source>
</reference>
<gene>
    <name evidence="2" type="ORF">SAMN05421774_10481</name>
</gene>
<sequence>MPPAATSWPCESCGAALTFDPKSGQLACGHCGHVQPMPDLPVRDRHRALAEHDLDTALRGALPPSAMEEVRVSRCPGCGAELELGEQVEATTCAFCATPVVPQQVPHRAIRPQALLPFAVPERDARAAMVNWLGRLWFAPNGLQDYARKGRLLTGIYVPFWTFDAATRSRYAGQRGDAYYETQWVTVNVNGKSERREQRVRKIRWTAVRGWVSRRFDDVLVIGSDSLPRGYTEALAPWDLSALQPHAAEYLSGFQAEAYSVPLDQGHGRAREIMAEVITGDARRAIGGDEQRIERIDTDWSEETFKHVLLPVWTAAYRYGGKSYRFVVNGQTGKVKGERPWSVWKIAVAVVLGLAVAGVLAWAGQHLQ</sequence>
<evidence type="ECO:0008006" key="4">
    <source>
        <dbReference type="Google" id="ProtNLM"/>
    </source>
</evidence>
<keyword evidence="1" id="KW-0472">Membrane</keyword>
<feature type="transmembrane region" description="Helical" evidence="1">
    <location>
        <begin position="341"/>
        <end position="363"/>
    </location>
</feature>